<proteinExistence type="predicted"/>
<comment type="caution">
    <text evidence="1">The sequence shown here is derived from an EMBL/GenBank/DDBJ whole genome shotgun (WGS) entry which is preliminary data.</text>
</comment>
<gene>
    <name evidence="1" type="ORF">SDC9_152362</name>
</gene>
<evidence type="ECO:0000313" key="1">
    <source>
        <dbReference type="EMBL" id="MPN05112.1"/>
    </source>
</evidence>
<dbReference type="AlphaFoldDB" id="A0A645EV54"/>
<dbReference type="EMBL" id="VSSQ01051025">
    <property type="protein sequence ID" value="MPN05112.1"/>
    <property type="molecule type" value="Genomic_DNA"/>
</dbReference>
<sequence length="66" mass="7770">MLMFEMPHDYYFEGFEEVIDRLEAIKAEMDALDYKSFQKHKLTVDDGRAMRLADLNPRPTTKTPAM</sequence>
<organism evidence="1">
    <name type="scientific">bioreactor metagenome</name>
    <dbReference type="NCBI Taxonomy" id="1076179"/>
    <lineage>
        <taxon>unclassified sequences</taxon>
        <taxon>metagenomes</taxon>
        <taxon>ecological metagenomes</taxon>
    </lineage>
</organism>
<protein>
    <submittedName>
        <fullName evidence="1">Uncharacterized protein</fullName>
    </submittedName>
</protein>
<name>A0A645EV54_9ZZZZ</name>
<accession>A0A645EV54</accession>
<reference evidence="1" key="1">
    <citation type="submission" date="2019-08" db="EMBL/GenBank/DDBJ databases">
        <authorList>
            <person name="Kucharzyk K."/>
            <person name="Murdoch R.W."/>
            <person name="Higgins S."/>
            <person name="Loffler F."/>
        </authorList>
    </citation>
    <scope>NUCLEOTIDE SEQUENCE</scope>
</reference>